<dbReference type="EMBL" id="CP121196">
    <property type="protein sequence ID" value="XBH15805.1"/>
    <property type="molecule type" value="Genomic_DNA"/>
</dbReference>
<dbReference type="InterPro" id="IPR043128">
    <property type="entry name" value="Rev_trsase/Diguanyl_cyclase"/>
</dbReference>
<evidence type="ECO:0000256" key="2">
    <source>
        <dbReference type="ARBA" id="ARBA00022763"/>
    </source>
</evidence>
<feature type="domain" description="UmuC" evidence="3">
    <location>
        <begin position="15"/>
        <end position="159"/>
    </location>
</feature>
<dbReference type="InterPro" id="IPR043502">
    <property type="entry name" value="DNA/RNA_pol_sf"/>
</dbReference>
<evidence type="ECO:0000256" key="1">
    <source>
        <dbReference type="ARBA" id="ARBA00010945"/>
    </source>
</evidence>
<dbReference type="RefSeq" id="WP_348261037.1">
    <property type="nucleotide sequence ID" value="NZ_CP121196.1"/>
</dbReference>
<dbReference type="Gene3D" id="3.30.70.270">
    <property type="match status" value="1"/>
</dbReference>
<dbReference type="PANTHER" id="PTHR35369">
    <property type="entry name" value="BLR3025 PROTEIN-RELATED"/>
    <property type="match status" value="1"/>
</dbReference>
<proteinExistence type="inferred from homology"/>
<sequence>MTYQSNPLYAAIHAAEFPAQAILRLRSDLQAQPVAILGGIAPQERVCSLNLHAKQLGAAIGMTRLEIEELNVICVLARSLDSEFAAHSVLLECVSTFSPRVEETIATNTCGFVLDISGSERLLGPPEAIARSLHSAIASAGFRASVSISHNFHVARICAAFMPGINIVPTEQEAHAIASIPIASLQLDQLHEETFVLWGIRTLGELAELPEEELISRLGQQAKLWLKLSRGKAEHTFLPIDTKFELKEHIEFETHVEQLDSLLFIGANMINNLVSRAMSRALSLANLTVYMSLEKQLSYERIIRPAIPTSDRKFLLKLLQLEIAAHPPQAAITSLTLIAEAGQQSKVQLGLFAPQTPETSRLDVALSRLKALVGDERVGSPVLRDSHHSGSFDIDNFAIPNQSVLRINIAACISLRRIRPPHPLRIQLNFKKPSSFRDGAYHYKVQAAYGPWQSSGCWWSVDMWNTEEWDVKAINNLGEVVGCLIIHDYVKDKWMLEAFYD</sequence>
<comment type="similarity">
    <text evidence="1">Belongs to the DNA polymerase type-Y family.</text>
</comment>
<name>A0AAU7DDT4_9BACT</name>
<dbReference type="InterPro" id="IPR050356">
    <property type="entry name" value="SulA_CellDiv_inhibitor"/>
</dbReference>
<dbReference type="GO" id="GO:0006281">
    <property type="term" value="P:DNA repair"/>
    <property type="evidence" value="ECO:0007669"/>
    <property type="project" value="InterPro"/>
</dbReference>
<evidence type="ECO:0000313" key="4">
    <source>
        <dbReference type="EMBL" id="XBH15805.1"/>
    </source>
</evidence>
<dbReference type="AlphaFoldDB" id="A0AAU7DDT4"/>
<gene>
    <name evidence="4" type="ORF">P8935_14635</name>
</gene>
<dbReference type="SUPFAM" id="SSF56672">
    <property type="entry name" value="DNA/RNA polymerases"/>
    <property type="match status" value="1"/>
</dbReference>
<evidence type="ECO:0000259" key="3">
    <source>
        <dbReference type="Pfam" id="PF00817"/>
    </source>
</evidence>
<accession>A0AAU7DDT4</accession>
<dbReference type="InterPro" id="IPR001126">
    <property type="entry name" value="UmuC"/>
</dbReference>
<protein>
    <submittedName>
        <fullName evidence="4">DNA polymerase Y family protein</fullName>
    </submittedName>
</protein>
<organism evidence="4">
    <name type="scientific">Telmatobacter sp. DSM 110680</name>
    <dbReference type="NCBI Taxonomy" id="3036704"/>
    <lineage>
        <taxon>Bacteria</taxon>
        <taxon>Pseudomonadati</taxon>
        <taxon>Acidobacteriota</taxon>
        <taxon>Terriglobia</taxon>
        <taxon>Terriglobales</taxon>
        <taxon>Acidobacteriaceae</taxon>
        <taxon>Telmatobacter</taxon>
    </lineage>
</organism>
<dbReference type="Pfam" id="PF00817">
    <property type="entry name" value="IMS"/>
    <property type="match status" value="1"/>
</dbReference>
<reference evidence="4" key="1">
    <citation type="submission" date="2023-03" db="EMBL/GenBank/DDBJ databases">
        <title>Edaphobacter sp.</title>
        <authorList>
            <person name="Huber K.J."/>
            <person name="Papendorf J."/>
            <person name="Pilke C."/>
            <person name="Bunk B."/>
            <person name="Sproeer C."/>
            <person name="Pester M."/>
        </authorList>
    </citation>
    <scope>NUCLEOTIDE SEQUENCE</scope>
    <source>
        <strain evidence="4">DSM 110680</strain>
    </source>
</reference>
<keyword evidence="2" id="KW-0227">DNA damage</keyword>
<dbReference type="Gene3D" id="3.40.1170.60">
    <property type="match status" value="1"/>
</dbReference>
<dbReference type="PANTHER" id="PTHR35369:SF2">
    <property type="entry name" value="BLR3025 PROTEIN"/>
    <property type="match status" value="1"/>
</dbReference>